<dbReference type="Pfam" id="PF04023">
    <property type="entry name" value="FeoA"/>
    <property type="match status" value="1"/>
</dbReference>
<dbReference type="RefSeq" id="WP_007474258.1">
    <property type="nucleotide sequence ID" value="NZ_ABCJ01000003.1"/>
</dbReference>
<dbReference type="EMBL" id="ABCJ01000003">
    <property type="protein sequence ID" value="EDM23747.1"/>
    <property type="molecule type" value="Genomic_DNA"/>
</dbReference>
<dbReference type="AlphaFoldDB" id="A0AAI9F1I7"/>
<dbReference type="PANTHER" id="PTHR43151:SF1">
    <property type="entry name" value="SSR2333 PROTEIN"/>
    <property type="match status" value="1"/>
</dbReference>
<evidence type="ECO:0000256" key="1">
    <source>
        <dbReference type="ARBA" id="ARBA00023004"/>
    </source>
</evidence>
<protein>
    <submittedName>
        <fullName evidence="3">Aspartyl-tRNA synthetase</fullName>
        <ecNumber evidence="3">6.1.1.12</ecNumber>
    </submittedName>
</protein>
<keyword evidence="1" id="KW-0408">Iron</keyword>
<proteinExistence type="predicted"/>
<accession>A0AAI9F1I7</accession>
<dbReference type="Gene3D" id="2.30.30.90">
    <property type="match status" value="1"/>
</dbReference>
<dbReference type="EC" id="6.1.1.12" evidence="3"/>
<dbReference type="Proteomes" id="UP000003288">
    <property type="component" value="Unassembled WGS sequence"/>
</dbReference>
<dbReference type="SMART" id="SM00899">
    <property type="entry name" value="FeoA"/>
    <property type="match status" value="1"/>
</dbReference>
<dbReference type="GO" id="GO:0004815">
    <property type="term" value="F:aspartate-tRNA ligase activity"/>
    <property type="evidence" value="ECO:0007669"/>
    <property type="project" value="UniProtKB-EC"/>
</dbReference>
<dbReference type="PANTHER" id="PTHR43151">
    <property type="entry name" value="FEOA FAMILY PROTEIN"/>
    <property type="match status" value="1"/>
</dbReference>
<gene>
    <name evidence="3" type="primary">aspS</name>
    <name evidence="3" type="ORF">CMTB2_00729</name>
</gene>
<dbReference type="InterPro" id="IPR053184">
    <property type="entry name" value="FeoA-like"/>
</dbReference>
<dbReference type="InterPro" id="IPR038157">
    <property type="entry name" value="FeoA_core_dom"/>
</dbReference>
<evidence type="ECO:0000313" key="4">
    <source>
        <dbReference type="Proteomes" id="UP000003288"/>
    </source>
</evidence>
<comment type="caution">
    <text evidence="3">The sequence shown here is derived from an EMBL/GenBank/DDBJ whole genome shotgun (WGS) entry which is preliminary data.</text>
</comment>
<dbReference type="InterPro" id="IPR007167">
    <property type="entry name" value="Fe-transptr_FeoA-like"/>
</dbReference>
<dbReference type="GO" id="GO:0046914">
    <property type="term" value="F:transition metal ion binding"/>
    <property type="evidence" value="ECO:0007669"/>
    <property type="project" value="InterPro"/>
</dbReference>
<sequence length="82" mass="9336">MNKLPLINLKKNDVFKIVDFDDSCKNLKQRLIDLGIAKNQMGQVINKSLFGPIEIDIDGRKIAIGRGMAKKIFVKKFECPLF</sequence>
<dbReference type="SUPFAM" id="SSF50037">
    <property type="entry name" value="C-terminal domain of transcriptional repressors"/>
    <property type="match status" value="1"/>
</dbReference>
<reference evidence="3 4" key="1">
    <citation type="journal article" date="2011" name="Stand. Genomic Sci.">
        <title>Draft genome sequence of Caminibacter mediatlanticus strain TB-2, an epsilonproteobacterium isolated from a deep-sea hydrothermal vent.</title>
        <authorList>
            <person name="Giovannelli D."/>
            <person name="Ferriera S."/>
            <person name="Johnson J."/>
            <person name="Kravitz S."/>
            <person name="Perez-Rodriguez I."/>
            <person name="Ricci J."/>
            <person name="O'Brien C."/>
            <person name="Voordeckers J.W."/>
            <person name="Bini E."/>
            <person name="Vetriani C."/>
        </authorList>
    </citation>
    <scope>NUCLEOTIDE SEQUENCE [LARGE SCALE GENOMIC DNA]</scope>
    <source>
        <strain evidence="3 4">TB-2</strain>
    </source>
</reference>
<organism evidence="3 4">
    <name type="scientific">Caminibacter mediatlanticus TB-2</name>
    <dbReference type="NCBI Taxonomy" id="391592"/>
    <lineage>
        <taxon>Bacteria</taxon>
        <taxon>Pseudomonadati</taxon>
        <taxon>Campylobacterota</taxon>
        <taxon>Epsilonproteobacteria</taxon>
        <taxon>Nautiliales</taxon>
        <taxon>Nautiliaceae</taxon>
        <taxon>Caminibacter</taxon>
    </lineage>
</organism>
<feature type="domain" description="Ferrous iron transporter FeoA-like" evidence="2">
    <location>
        <begin position="4"/>
        <end position="76"/>
    </location>
</feature>
<evidence type="ECO:0000313" key="3">
    <source>
        <dbReference type="EMBL" id="EDM23747.1"/>
    </source>
</evidence>
<keyword evidence="3" id="KW-0436">Ligase</keyword>
<evidence type="ECO:0000259" key="2">
    <source>
        <dbReference type="SMART" id="SM00899"/>
    </source>
</evidence>
<name>A0AAI9F1I7_9BACT</name>
<dbReference type="InterPro" id="IPR008988">
    <property type="entry name" value="Transcriptional_repressor_C"/>
</dbReference>